<evidence type="ECO:0000313" key="1">
    <source>
        <dbReference type="Ensembl" id="ENSTRUP00000085492.1"/>
    </source>
</evidence>
<name>A0A674PIA9_TAKRU</name>
<accession>A0A674PIA9</accession>
<organism evidence="1 2">
    <name type="scientific">Takifugu rubripes</name>
    <name type="common">Japanese pufferfish</name>
    <name type="synonym">Fugu rubripes</name>
    <dbReference type="NCBI Taxonomy" id="31033"/>
    <lineage>
        <taxon>Eukaryota</taxon>
        <taxon>Metazoa</taxon>
        <taxon>Chordata</taxon>
        <taxon>Craniata</taxon>
        <taxon>Vertebrata</taxon>
        <taxon>Euteleostomi</taxon>
        <taxon>Actinopterygii</taxon>
        <taxon>Neopterygii</taxon>
        <taxon>Teleostei</taxon>
        <taxon>Neoteleostei</taxon>
        <taxon>Acanthomorphata</taxon>
        <taxon>Eupercaria</taxon>
        <taxon>Tetraodontiformes</taxon>
        <taxon>Tetradontoidea</taxon>
        <taxon>Tetraodontidae</taxon>
        <taxon>Takifugu</taxon>
    </lineage>
</organism>
<proteinExistence type="predicted"/>
<dbReference type="Ensembl" id="ENSTRUT00000081690.1">
    <property type="protein sequence ID" value="ENSTRUP00000085492.1"/>
    <property type="gene ID" value="ENSTRUG00000029941.1"/>
</dbReference>
<sequence length="109" mass="12041">MNCSVSDGSNAVRHPGAHKLQTCSNGFFCGFLCGVHLETPFFLNVLLCSCSHLHRMTKPRGSSNNAELSLVDDLSYHGHRGLLRALWHEGEMVARNLKKSFLNITTIAD</sequence>
<dbReference type="AlphaFoldDB" id="A0A674PIA9"/>
<keyword evidence="2" id="KW-1185">Reference proteome</keyword>
<evidence type="ECO:0000313" key="2">
    <source>
        <dbReference type="Proteomes" id="UP000005226"/>
    </source>
</evidence>
<protein>
    <submittedName>
        <fullName evidence="1">Uncharacterized protein</fullName>
    </submittedName>
</protein>
<reference evidence="1 2" key="1">
    <citation type="journal article" date="2011" name="Genome Biol. Evol.">
        <title>Integration of the genetic map and genome assembly of fugu facilitates insights into distinct features of genome evolution in teleosts and mammals.</title>
        <authorList>
            <person name="Kai W."/>
            <person name="Kikuchi K."/>
            <person name="Tohari S."/>
            <person name="Chew A.K."/>
            <person name="Tay A."/>
            <person name="Fujiwara A."/>
            <person name="Hosoya S."/>
            <person name="Suetake H."/>
            <person name="Naruse K."/>
            <person name="Brenner S."/>
            <person name="Suzuki Y."/>
            <person name="Venkatesh B."/>
        </authorList>
    </citation>
    <scope>NUCLEOTIDE SEQUENCE [LARGE SCALE GENOMIC DNA]</scope>
</reference>
<reference evidence="1" key="2">
    <citation type="submission" date="2025-08" db="UniProtKB">
        <authorList>
            <consortium name="Ensembl"/>
        </authorList>
    </citation>
    <scope>IDENTIFICATION</scope>
</reference>
<reference evidence="1" key="3">
    <citation type="submission" date="2025-09" db="UniProtKB">
        <authorList>
            <consortium name="Ensembl"/>
        </authorList>
    </citation>
    <scope>IDENTIFICATION</scope>
</reference>
<dbReference type="InParanoid" id="A0A674PIA9"/>
<dbReference type="Proteomes" id="UP000005226">
    <property type="component" value="Chromosome 15"/>
</dbReference>